<keyword evidence="9" id="KW-1185">Reference proteome</keyword>
<dbReference type="PANTHER" id="PTHR30332:SF24">
    <property type="entry name" value="SECRETIN GSPD-RELATED"/>
    <property type="match status" value="1"/>
</dbReference>
<evidence type="ECO:0000313" key="9">
    <source>
        <dbReference type="Proteomes" id="UP000032352"/>
    </source>
</evidence>
<organism evidence="8 9">
    <name type="scientific">Thalassomonas viridans</name>
    <dbReference type="NCBI Taxonomy" id="137584"/>
    <lineage>
        <taxon>Bacteria</taxon>
        <taxon>Pseudomonadati</taxon>
        <taxon>Pseudomonadota</taxon>
        <taxon>Gammaproteobacteria</taxon>
        <taxon>Alteromonadales</taxon>
        <taxon>Colwelliaceae</taxon>
        <taxon>Thalassomonas</taxon>
    </lineage>
</organism>
<proteinExistence type="inferred from homology"/>
<dbReference type="RefSeq" id="WP_044836569.1">
    <property type="nucleotide sequence ID" value="NZ_CP059733.1"/>
</dbReference>
<evidence type="ECO:0008006" key="10">
    <source>
        <dbReference type="Google" id="ProtNLM"/>
    </source>
</evidence>
<dbReference type="PRINTS" id="PR00811">
    <property type="entry name" value="BCTERIALGSPD"/>
</dbReference>
<dbReference type="Gene3D" id="3.30.1370.120">
    <property type="match status" value="2"/>
</dbReference>
<dbReference type="InterPro" id="IPR004845">
    <property type="entry name" value="T2SS_GspD_CS"/>
</dbReference>
<evidence type="ECO:0000256" key="3">
    <source>
        <dbReference type="ARBA" id="ARBA00023136"/>
    </source>
</evidence>
<evidence type="ECO:0000256" key="1">
    <source>
        <dbReference type="ARBA" id="ARBA00004370"/>
    </source>
</evidence>
<dbReference type="PROSITE" id="PS00875">
    <property type="entry name" value="T2SP_D"/>
    <property type="match status" value="1"/>
</dbReference>
<dbReference type="GO" id="GO:0009279">
    <property type="term" value="C:cell outer membrane"/>
    <property type="evidence" value="ECO:0007669"/>
    <property type="project" value="UniProtKB-SubCell"/>
</dbReference>
<feature type="domain" description="NolW-like" evidence="7">
    <location>
        <begin position="340"/>
        <end position="429"/>
    </location>
</feature>
<dbReference type="Proteomes" id="UP000032352">
    <property type="component" value="Chromosome"/>
</dbReference>
<protein>
    <recommendedName>
        <fullName evidence="10">NolW-like domain-containing protein</fullName>
    </recommendedName>
</protein>
<dbReference type="PROSITE" id="PS51257">
    <property type="entry name" value="PROKAR_LIPOPROTEIN"/>
    <property type="match status" value="1"/>
</dbReference>
<sequence>MNNKVIAILAVMSTLSACSNVQQKLQPKKSFLVENSQSKQTDVAGVITPEKESSSVRDAEVKLIKPFAFKQEKREVEVGIIHQFSDSKMVKIAADELPLNEFLHYVMGEVLGVSYILGEGVKDNTAALTLNLQESVSHRKLYSLIDELLAEREYVIRFNDGIYYIHQAGKQTGKGDIVFGYGNRPDDVPLTSEVVWQMAPFDYGFNGTLQLTLSQLANVKVYPDSRQNMLLLQGKRGEIIKALEFMRLVDKPKLGQRQIAMYKTVFVDSQTLIDKLSLLLTQEGISVGLDKTTNSALSIVSLPNMGAITFFANKSEILDRALFWVKSIDQPEEGNSVQYFIYPPRFSRAADLGVSLEALLGAKTGSQSKTSLEKQNQQVKKNVSATGISSSNIGLVVDERANTLIFQTTGEEYRKLLPLIRRLDIMPKQVMLEVVIAEVQLIDSFKNGVEFNLTNNGAELTGGFNLSSGATGLSYALTGTRGKFEVDLFEKNTNIEVLSRPSLVVRDGVTAAIVIGDDIPTVGEIVSDPVNGNRSSVVYRKTGVELEVTPTINAQGVVIMEIAQKISNQAESDSTVAGSPIIFERSINTEVVAESGQTIVLGGLISKDTSITDTRVPVFSDLPFLGKLFDGKDDSVTKKELVVLVTPKVLESNDEWIFIKNQLAQGLEYITLDF</sequence>
<dbReference type="KEGG" id="tvd:SG34_021625"/>
<evidence type="ECO:0000313" key="8">
    <source>
        <dbReference type="EMBL" id="WDE03946.1"/>
    </source>
</evidence>
<reference evidence="8 9" key="2">
    <citation type="journal article" date="2022" name="Mar. Drugs">
        <title>Bioassay-Guided Fractionation Leads to the Detection of Cholic Acid Generated by the Rare Thalassomonas sp.</title>
        <authorList>
            <person name="Pheiffer F."/>
            <person name="Schneider Y.K."/>
            <person name="Hansen E.H."/>
            <person name="Andersen J.H."/>
            <person name="Isaksson J."/>
            <person name="Busche T."/>
            <person name="R C."/>
            <person name="Kalinowski J."/>
            <person name="Zyl L.V."/>
            <person name="Trindade M."/>
        </authorList>
    </citation>
    <scope>NUCLEOTIDE SEQUENCE [LARGE SCALE GENOMIC DNA]</scope>
    <source>
        <strain evidence="8 9">XOM25</strain>
    </source>
</reference>
<evidence type="ECO:0000259" key="6">
    <source>
        <dbReference type="Pfam" id="PF00263"/>
    </source>
</evidence>
<comment type="similarity">
    <text evidence="4">Belongs to the bacterial secretin family.</text>
</comment>
<comment type="subcellular location">
    <subcellularLocation>
        <location evidence="5">Cell outer membrane</location>
    </subcellularLocation>
    <subcellularLocation>
        <location evidence="1">Membrane</location>
    </subcellularLocation>
</comment>
<dbReference type="PANTHER" id="PTHR30332">
    <property type="entry name" value="PROBABLE GENERAL SECRETION PATHWAY PROTEIN D"/>
    <property type="match status" value="1"/>
</dbReference>
<gene>
    <name evidence="8" type="ORF">SG34_021625</name>
</gene>
<dbReference type="InterPro" id="IPR050810">
    <property type="entry name" value="Bact_Secretion_Sys_Channel"/>
</dbReference>
<name>A0AAF0C822_9GAMM</name>
<evidence type="ECO:0000256" key="2">
    <source>
        <dbReference type="ARBA" id="ARBA00022729"/>
    </source>
</evidence>
<dbReference type="InterPro" id="IPR005644">
    <property type="entry name" value="NolW-like"/>
</dbReference>
<dbReference type="InterPro" id="IPR038591">
    <property type="entry name" value="NolW-like_sf"/>
</dbReference>
<keyword evidence="3" id="KW-0472">Membrane</keyword>
<evidence type="ECO:0000256" key="4">
    <source>
        <dbReference type="RuleBase" id="RU004003"/>
    </source>
</evidence>
<dbReference type="AlphaFoldDB" id="A0AAF0C822"/>
<keyword evidence="2" id="KW-0732">Signal</keyword>
<dbReference type="InterPro" id="IPR004846">
    <property type="entry name" value="T2SS/T3SS_dom"/>
</dbReference>
<keyword evidence="5" id="KW-0813">Transport</keyword>
<dbReference type="GO" id="GO:0009306">
    <property type="term" value="P:protein secretion"/>
    <property type="evidence" value="ECO:0007669"/>
    <property type="project" value="InterPro"/>
</dbReference>
<dbReference type="Pfam" id="PF03958">
    <property type="entry name" value="Secretin_N"/>
    <property type="match status" value="1"/>
</dbReference>
<dbReference type="GO" id="GO:0015627">
    <property type="term" value="C:type II protein secretion system complex"/>
    <property type="evidence" value="ECO:0007669"/>
    <property type="project" value="TreeGrafter"/>
</dbReference>
<accession>A0AAF0C822</accession>
<dbReference type="Pfam" id="PF00263">
    <property type="entry name" value="Secretin"/>
    <property type="match status" value="1"/>
</dbReference>
<reference evidence="8 9" key="1">
    <citation type="journal article" date="2015" name="Genome Announc.">
        <title>Draft Genome Sequences of Marine Isolates of Thalassomonas viridans and Thalassomonas actiniarum.</title>
        <authorList>
            <person name="Olonade I."/>
            <person name="van Zyl L.J."/>
            <person name="Trindade M."/>
        </authorList>
    </citation>
    <scope>NUCLEOTIDE SEQUENCE [LARGE SCALE GENOMIC DNA]</scope>
    <source>
        <strain evidence="8 9">XOM25</strain>
    </source>
</reference>
<dbReference type="InterPro" id="IPR001775">
    <property type="entry name" value="GspD/PilQ"/>
</dbReference>
<dbReference type="EMBL" id="CP059733">
    <property type="protein sequence ID" value="WDE03946.1"/>
    <property type="molecule type" value="Genomic_DNA"/>
</dbReference>
<evidence type="ECO:0000256" key="5">
    <source>
        <dbReference type="RuleBase" id="RU004004"/>
    </source>
</evidence>
<evidence type="ECO:0000259" key="7">
    <source>
        <dbReference type="Pfam" id="PF03958"/>
    </source>
</evidence>
<feature type="domain" description="Type II/III secretion system secretin-like" evidence="6">
    <location>
        <begin position="489"/>
        <end position="650"/>
    </location>
</feature>